<proteinExistence type="predicted"/>
<dbReference type="AlphaFoldDB" id="A0ABD2QBM5"/>
<comment type="caution">
    <text evidence="1">The sequence shown here is derived from an EMBL/GenBank/DDBJ whole genome shotgun (WGS) entry which is preliminary data.</text>
</comment>
<dbReference type="Proteomes" id="UP001626550">
    <property type="component" value="Unassembled WGS sequence"/>
</dbReference>
<evidence type="ECO:0000313" key="2">
    <source>
        <dbReference type="Proteomes" id="UP001626550"/>
    </source>
</evidence>
<evidence type="ECO:0008006" key="3">
    <source>
        <dbReference type="Google" id="ProtNLM"/>
    </source>
</evidence>
<keyword evidence="2" id="KW-1185">Reference proteome</keyword>
<reference evidence="1 2" key="1">
    <citation type="submission" date="2024-11" db="EMBL/GenBank/DDBJ databases">
        <title>Adaptive evolution of stress response genes in parasites aligns with host niche diversity.</title>
        <authorList>
            <person name="Hahn C."/>
            <person name="Resl P."/>
        </authorList>
    </citation>
    <scope>NUCLEOTIDE SEQUENCE [LARGE SCALE GENOMIC DNA]</scope>
    <source>
        <strain evidence="1">EGGRZ-B1_66</strain>
        <tissue evidence="1">Body</tissue>
    </source>
</reference>
<sequence length="448" mass="53085">MAVYHKFRKKDPKVFELLMRDNLKLRPHSDILTSFKLINLILSNKEAAYLDVLRDVWSASYFDDLIVHAEFVSEHYPFAVNLRNSKFAINRGYVPTILGRFMAMPEAKFFKQFTQSSFLKNYHENYWDFYDNVCRAHRPLIDRFEIATMRASMKKQELLIECMKLRNLDYDCRRPPLDLTTLFETRPAFNPNFLYLFANRKWDLTKNDFVVWNRIFKVSIVETKKCGDMVLNCWILTMVFCYPHKSCFEHFLQMLRFCNVDRAETLNCSEYLLKRCASSLPQFLENRTNFRKFRSVNNARRFLMQSFEFWPELVVSVLGNCVGAYFISEPTDWKQFCLTFDLLLPYLDSRSPFPIGVIWGLIKLFGAKIQTNNCIDLNLMTLTVNKLVRMTCNSMKASTIPHHTLGYLFQRLTRNLPNSVAHEIMHFSIMKPLEQLPLKVYKDLYLLI</sequence>
<name>A0ABD2QBM5_9PLAT</name>
<organism evidence="1 2">
    <name type="scientific">Cichlidogyrus casuarinus</name>
    <dbReference type="NCBI Taxonomy" id="1844966"/>
    <lineage>
        <taxon>Eukaryota</taxon>
        <taxon>Metazoa</taxon>
        <taxon>Spiralia</taxon>
        <taxon>Lophotrochozoa</taxon>
        <taxon>Platyhelminthes</taxon>
        <taxon>Monogenea</taxon>
        <taxon>Monopisthocotylea</taxon>
        <taxon>Dactylogyridea</taxon>
        <taxon>Ancyrocephalidae</taxon>
        <taxon>Cichlidogyrus</taxon>
    </lineage>
</organism>
<dbReference type="EMBL" id="JBJKFK010000463">
    <property type="protein sequence ID" value="KAL3316924.1"/>
    <property type="molecule type" value="Genomic_DNA"/>
</dbReference>
<protein>
    <recommendedName>
        <fullName evidence="3">SOCS box domain-containing protein</fullName>
    </recommendedName>
</protein>
<evidence type="ECO:0000313" key="1">
    <source>
        <dbReference type="EMBL" id="KAL3316924.1"/>
    </source>
</evidence>
<gene>
    <name evidence="1" type="ORF">Ciccas_004433</name>
</gene>
<accession>A0ABD2QBM5</accession>